<keyword evidence="3" id="KW-0804">Transcription</keyword>
<dbReference type="InterPro" id="IPR001845">
    <property type="entry name" value="HTH_ArsR_DNA-bd_dom"/>
</dbReference>
<dbReference type="OrthoDB" id="194599at2"/>
<dbReference type="NCBIfam" id="NF033788">
    <property type="entry name" value="HTH_metalloreg"/>
    <property type="match status" value="1"/>
</dbReference>
<dbReference type="PANTHER" id="PTHR43132:SF2">
    <property type="entry name" value="ARSENICAL RESISTANCE OPERON REPRESSOR ARSR-RELATED"/>
    <property type="match status" value="1"/>
</dbReference>
<evidence type="ECO:0000313" key="5">
    <source>
        <dbReference type="EMBL" id="AUH34461.1"/>
    </source>
</evidence>
<dbReference type="EMBL" id="CP025408">
    <property type="protein sequence ID" value="AUH34461.1"/>
    <property type="molecule type" value="Genomic_DNA"/>
</dbReference>
<dbReference type="SMART" id="SM00418">
    <property type="entry name" value="HTH_ARSR"/>
    <property type="match status" value="1"/>
</dbReference>
<keyword evidence="1" id="KW-0805">Transcription regulation</keyword>
<dbReference type="InterPro" id="IPR036390">
    <property type="entry name" value="WH_DNA-bd_sf"/>
</dbReference>
<protein>
    <submittedName>
        <fullName evidence="5">Transcriptional regulator</fullName>
    </submittedName>
</protein>
<evidence type="ECO:0000256" key="3">
    <source>
        <dbReference type="ARBA" id="ARBA00023163"/>
    </source>
</evidence>
<dbReference type="PROSITE" id="PS50987">
    <property type="entry name" value="HTH_ARSR_2"/>
    <property type="match status" value="1"/>
</dbReference>
<dbReference type="InterPro" id="IPR051011">
    <property type="entry name" value="Metal_resp_trans_reg"/>
</dbReference>
<dbReference type="InterPro" id="IPR036388">
    <property type="entry name" value="WH-like_DNA-bd_sf"/>
</dbReference>
<evidence type="ECO:0000256" key="1">
    <source>
        <dbReference type="ARBA" id="ARBA00023015"/>
    </source>
</evidence>
<reference evidence="5 6" key="1">
    <citation type="submission" date="2017-12" db="EMBL/GenBank/DDBJ databases">
        <authorList>
            <person name="Hurst M.R.H."/>
        </authorList>
    </citation>
    <scope>NUCLEOTIDE SEQUENCE [LARGE SCALE GENOMIC DNA]</scope>
    <source>
        <strain evidence="5 6">BM15</strain>
    </source>
</reference>
<proteinExistence type="predicted"/>
<dbReference type="Gene3D" id="1.10.10.10">
    <property type="entry name" value="Winged helix-like DNA-binding domain superfamily/Winged helix DNA-binding domain"/>
    <property type="match status" value="1"/>
</dbReference>
<keyword evidence="2" id="KW-0238">DNA-binding</keyword>
<evidence type="ECO:0000256" key="2">
    <source>
        <dbReference type="ARBA" id="ARBA00023125"/>
    </source>
</evidence>
<feature type="domain" description="HTH arsR-type" evidence="4">
    <location>
        <begin position="19"/>
        <end position="114"/>
    </location>
</feature>
<organism evidence="5 6">
    <name type="scientific">Paracoccus tegillarcae</name>
    <dbReference type="NCBI Taxonomy" id="1529068"/>
    <lineage>
        <taxon>Bacteria</taxon>
        <taxon>Pseudomonadati</taxon>
        <taxon>Pseudomonadota</taxon>
        <taxon>Alphaproteobacteria</taxon>
        <taxon>Rhodobacterales</taxon>
        <taxon>Paracoccaceae</taxon>
        <taxon>Paracoccus</taxon>
    </lineage>
</organism>
<dbReference type="CDD" id="cd00090">
    <property type="entry name" value="HTH_ARSR"/>
    <property type="match status" value="1"/>
</dbReference>
<dbReference type="AlphaFoldDB" id="A0A2K9F5K0"/>
<dbReference type="Proteomes" id="UP000233742">
    <property type="component" value="Chromosome"/>
</dbReference>
<dbReference type="GO" id="GO:0003677">
    <property type="term" value="F:DNA binding"/>
    <property type="evidence" value="ECO:0007669"/>
    <property type="project" value="UniProtKB-KW"/>
</dbReference>
<dbReference type="SUPFAM" id="SSF46785">
    <property type="entry name" value="Winged helix' DNA-binding domain"/>
    <property type="match status" value="1"/>
</dbReference>
<dbReference type="RefSeq" id="WP_101461123.1">
    <property type="nucleotide sequence ID" value="NZ_CP025408.1"/>
</dbReference>
<dbReference type="GO" id="GO:0003700">
    <property type="term" value="F:DNA-binding transcription factor activity"/>
    <property type="evidence" value="ECO:0007669"/>
    <property type="project" value="InterPro"/>
</dbReference>
<evidence type="ECO:0000259" key="4">
    <source>
        <dbReference type="PROSITE" id="PS50987"/>
    </source>
</evidence>
<name>A0A2K9F5K0_9RHOB</name>
<accession>A0A2K9F5K0</accession>
<dbReference type="PRINTS" id="PR00778">
    <property type="entry name" value="HTHARSR"/>
</dbReference>
<dbReference type="KEGG" id="paro:CUV01_14660"/>
<keyword evidence="6" id="KW-1185">Reference proteome</keyword>
<dbReference type="Pfam" id="PF01022">
    <property type="entry name" value="HTH_5"/>
    <property type="match status" value="1"/>
</dbReference>
<dbReference type="PANTHER" id="PTHR43132">
    <property type="entry name" value="ARSENICAL RESISTANCE OPERON REPRESSOR ARSR-RELATED"/>
    <property type="match status" value="1"/>
</dbReference>
<evidence type="ECO:0000313" key="6">
    <source>
        <dbReference type="Proteomes" id="UP000233742"/>
    </source>
</evidence>
<sequence length="123" mass="13614">MNQNLPFTADVCPARLDVAERLSGILDADFFRALCEPVRLQLIVQLVRVGCSDVTGLADVMPQDRSVISRHLQVLERAGIVSSHQHGRQVFYQLESQKTVAQFEAIVTEMRGMAASDCSDNPN</sequence>
<dbReference type="InterPro" id="IPR011991">
    <property type="entry name" value="ArsR-like_HTH"/>
</dbReference>
<gene>
    <name evidence="5" type="ORF">CUV01_14660</name>
</gene>